<dbReference type="GO" id="GO:0005576">
    <property type="term" value="C:extracellular region"/>
    <property type="evidence" value="ECO:0007669"/>
    <property type="project" value="UniProtKB-SubCell"/>
</dbReference>
<comment type="similarity">
    <text evidence="2">Belongs to the glycosyl hydrolase 79 family.</text>
</comment>
<evidence type="ECO:0000256" key="10">
    <source>
        <dbReference type="ARBA" id="ARBA00023175"/>
    </source>
</evidence>
<dbReference type="GO" id="GO:0005524">
    <property type="term" value="F:ATP binding"/>
    <property type="evidence" value="ECO:0007669"/>
    <property type="project" value="InterPro"/>
</dbReference>
<dbReference type="Pfam" id="PF00806">
    <property type="entry name" value="PUF"/>
    <property type="match status" value="2"/>
</dbReference>
<evidence type="ECO:0000256" key="14">
    <source>
        <dbReference type="ARBA" id="ARBA00055929"/>
    </source>
</evidence>
<evidence type="ECO:0000256" key="9">
    <source>
        <dbReference type="ARBA" id="ARBA00023136"/>
    </source>
</evidence>
<comment type="subcellular location">
    <subcellularLocation>
        <location evidence="13">Lysosome membrane</location>
        <topology evidence="13">Peripheral membrane protein</topology>
    </subcellularLocation>
    <subcellularLocation>
        <location evidence="1">Secreted</location>
    </subcellularLocation>
</comment>
<dbReference type="SUPFAM" id="SSF52540">
    <property type="entry name" value="P-loop containing nucleoside triphosphate hydrolases"/>
    <property type="match status" value="1"/>
</dbReference>
<comment type="caution">
    <text evidence="19">The sequence shown here is derived from an EMBL/GenBank/DDBJ whole genome shotgun (WGS) entry which is preliminary data.</text>
</comment>
<dbReference type="PROSITE" id="PS50067">
    <property type="entry name" value="KINESIN_MOTOR_2"/>
    <property type="match status" value="1"/>
</dbReference>
<dbReference type="GO" id="GO:0005765">
    <property type="term" value="C:lysosomal membrane"/>
    <property type="evidence" value="ECO:0007669"/>
    <property type="project" value="UniProtKB-SubCell"/>
</dbReference>
<dbReference type="GO" id="GO:0009505">
    <property type="term" value="C:plant-type cell wall"/>
    <property type="evidence" value="ECO:0007669"/>
    <property type="project" value="TreeGrafter"/>
</dbReference>
<evidence type="ECO:0000256" key="5">
    <source>
        <dbReference type="ARBA" id="ARBA00022737"/>
    </source>
</evidence>
<evidence type="ECO:0000256" key="1">
    <source>
        <dbReference type="ARBA" id="ARBA00004613"/>
    </source>
</evidence>
<dbReference type="PANTHER" id="PTHR14363">
    <property type="entry name" value="HEPARANASE-RELATED"/>
    <property type="match status" value="1"/>
</dbReference>
<dbReference type="InterPro" id="IPR033133">
    <property type="entry name" value="PUM-HD"/>
</dbReference>
<keyword evidence="4" id="KW-0732">Signal</keyword>
<evidence type="ECO:0000256" key="16">
    <source>
        <dbReference type="PROSITE-ProRule" id="PRU00317"/>
    </source>
</evidence>
<dbReference type="InterPro" id="IPR027417">
    <property type="entry name" value="P-loop_NTPase"/>
</dbReference>
<dbReference type="GO" id="GO:0006417">
    <property type="term" value="P:regulation of translation"/>
    <property type="evidence" value="ECO:0007669"/>
    <property type="project" value="UniProtKB-KW"/>
</dbReference>
<proteinExistence type="inferred from homology"/>
<dbReference type="GO" id="GO:0008017">
    <property type="term" value="F:microtubule binding"/>
    <property type="evidence" value="ECO:0007669"/>
    <property type="project" value="InterPro"/>
</dbReference>
<dbReference type="Pfam" id="PF03662">
    <property type="entry name" value="Glyco_hydro_79n"/>
    <property type="match status" value="1"/>
</dbReference>
<evidence type="ECO:0000256" key="7">
    <source>
        <dbReference type="ARBA" id="ARBA00022845"/>
    </source>
</evidence>
<dbReference type="SMART" id="SM00025">
    <property type="entry name" value="Pumilio"/>
    <property type="match status" value="2"/>
</dbReference>
<name>A0A8J4QZU1_9ROSI</name>
<evidence type="ECO:0000313" key="19">
    <source>
        <dbReference type="EMBL" id="KAF3962250.1"/>
    </source>
</evidence>
<dbReference type="GO" id="GO:0007018">
    <property type="term" value="P:microtubule-based movement"/>
    <property type="evidence" value="ECO:0007669"/>
    <property type="project" value="InterPro"/>
</dbReference>
<keyword evidence="8" id="KW-0694">RNA-binding</keyword>
<evidence type="ECO:0008006" key="21">
    <source>
        <dbReference type="Google" id="ProtNLM"/>
    </source>
</evidence>
<dbReference type="InterPro" id="IPR001752">
    <property type="entry name" value="Kinesin_motor_dom"/>
</dbReference>
<evidence type="ECO:0000256" key="4">
    <source>
        <dbReference type="ARBA" id="ARBA00022729"/>
    </source>
</evidence>
<dbReference type="InterPro" id="IPR017853">
    <property type="entry name" value="GH"/>
</dbReference>
<dbReference type="GO" id="GO:0004566">
    <property type="term" value="F:beta-glucuronidase activity"/>
    <property type="evidence" value="ECO:0007669"/>
    <property type="project" value="TreeGrafter"/>
</dbReference>
<evidence type="ECO:0000256" key="3">
    <source>
        <dbReference type="ARBA" id="ARBA00022525"/>
    </source>
</evidence>
<keyword evidence="12" id="KW-0458">Lysosome</keyword>
<dbReference type="Pfam" id="PF00225">
    <property type="entry name" value="Kinesin"/>
    <property type="match status" value="1"/>
</dbReference>
<dbReference type="OrthoDB" id="1691246at2759"/>
<comment type="caution">
    <text evidence="15">Lacks conserved residue(s) required for the propagation of feature annotation.</text>
</comment>
<comment type="function">
    <text evidence="14">Endoglycosidase which is a cell surface and extracellular matrix-degrading enzyme. Cleaves heparan sulfate proteoglycans (HSPGs) into heparan sulfate side chains and core proteoglycans.</text>
</comment>
<dbReference type="GO" id="GO:0003723">
    <property type="term" value="F:RNA binding"/>
    <property type="evidence" value="ECO:0007669"/>
    <property type="project" value="UniProtKB-KW"/>
</dbReference>
<dbReference type="SUPFAM" id="SSF51445">
    <property type="entry name" value="(Trans)glycosidases"/>
    <property type="match status" value="1"/>
</dbReference>
<dbReference type="Proteomes" id="UP000737018">
    <property type="component" value="Unassembled WGS sequence"/>
</dbReference>
<keyword evidence="9" id="KW-0472">Membrane</keyword>
<keyword evidence="5" id="KW-0677">Repeat</keyword>
<dbReference type="PANTHER" id="PTHR14363:SF17">
    <property type="entry name" value="HEPARANASE-LIKE PROTEIN 3"/>
    <property type="match status" value="1"/>
</dbReference>
<evidence type="ECO:0000313" key="20">
    <source>
        <dbReference type="Proteomes" id="UP000737018"/>
    </source>
</evidence>
<accession>A0A8J4QZU1</accession>
<comment type="similarity">
    <text evidence="15">Belongs to the TRAFAC class myosin-kinesin ATPase superfamily. Kinesin family.</text>
</comment>
<protein>
    <recommendedName>
        <fullName evidence="21">Heparanase-like protein 3</fullName>
    </recommendedName>
</protein>
<keyword evidence="3" id="KW-0964">Secreted</keyword>
<evidence type="ECO:0000256" key="2">
    <source>
        <dbReference type="ARBA" id="ARBA00009800"/>
    </source>
</evidence>
<dbReference type="InterPro" id="IPR016024">
    <property type="entry name" value="ARM-type_fold"/>
</dbReference>
<dbReference type="InterPro" id="IPR001313">
    <property type="entry name" value="Pumilio_RNA-bd_rpt"/>
</dbReference>
<keyword evidence="6" id="KW-0378">Hydrolase</keyword>
<evidence type="ECO:0000256" key="13">
    <source>
        <dbReference type="ARBA" id="ARBA00023765"/>
    </source>
</evidence>
<dbReference type="PROSITE" id="PS50302">
    <property type="entry name" value="PUM"/>
    <property type="match status" value="1"/>
</dbReference>
<dbReference type="Gene3D" id="1.25.10.10">
    <property type="entry name" value="Leucine-rich Repeat Variant"/>
    <property type="match status" value="1"/>
</dbReference>
<evidence type="ECO:0000259" key="17">
    <source>
        <dbReference type="PROSITE" id="PS50067"/>
    </source>
</evidence>
<dbReference type="EMBL" id="JRKL02001746">
    <property type="protein sequence ID" value="KAF3962250.1"/>
    <property type="molecule type" value="Genomic_DNA"/>
</dbReference>
<evidence type="ECO:0000256" key="15">
    <source>
        <dbReference type="PROSITE-ProRule" id="PRU00283"/>
    </source>
</evidence>
<dbReference type="InterPro" id="IPR005199">
    <property type="entry name" value="Glyco_hydro_79"/>
</dbReference>
<gene>
    <name evidence="19" type="ORF">CMV_013219</name>
</gene>
<evidence type="ECO:0000256" key="8">
    <source>
        <dbReference type="ARBA" id="ARBA00022884"/>
    </source>
</evidence>
<feature type="domain" description="Kinesin motor" evidence="17">
    <location>
        <begin position="1"/>
        <end position="123"/>
    </location>
</feature>
<feature type="repeat" description="Pumilio" evidence="16">
    <location>
        <begin position="414"/>
        <end position="449"/>
    </location>
</feature>
<feature type="domain" description="PUM-HD" evidence="18">
    <location>
        <begin position="353"/>
        <end position="465"/>
    </location>
</feature>
<dbReference type="SUPFAM" id="SSF48371">
    <property type="entry name" value="ARM repeat"/>
    <property type="match status" value="1"/>
</dbReference>
<keyword evidence="20" id="KW-1185">Reference proteome</keyword>
<dbReference type="FunFam" id="3.20.20.80:FF:000023">
    <property type="entry name" value="heparanase-like protein 3"/>
    <property type="match status" value="1"/>
</dbReference>
<sequence length="465" mass="52253">MEGTEQNRGVNYRTLEHLFNIAKERSETFTYNLSVSVLEITMTKLEICWQHLQHQKCKIAAAFFKCIHNKRLSQHFSFGIRLEIKQASEGSHHVPGIVEAKVDNIKDVWSVLQAGSNARAVGSNNVHALYNGKSKELGEWRVHQEQALACRFGRQAKIIFGLNALYGRSIQSNGSAVGAWNYTNAESLIRYTVGKNYTIHGWELGNELSGNGVGTRVVADQYALDIVALQRIVQNIYKEVEPKPIIIAPGGFFDANWFKEFLDKTSKSLDVVTHHIYNLGPGVDQHLVEKILDPSYLDGEGNTFRSLHNIVRSSATSAVAWVGEAGGAYNSGHNLVTNAFVFSFWYLDQLGMASSYDTKTYCRQTFIGGNYGLLNTTTFEPNPDYYSVDQHGSRFIQQKLEYCSGEDKASVFKEVLPHASKLMTDVFGNYVIEKFFEHGSLEQRKELADQLAGSCTQSERSSWRM</sequence>
<dbReference type="PROSITE" id="PS50303">
    <property type="entry name" value="PUM_HD"/>
    <property type="match status" value="1"/>
</dbReference>
<evidence type="ECO:0000256" key="11">
    <source>
        <dbReference type="ARBA" id="ARBA00023180"/>
    </source>
</evidence>
<evidence type="ECO:0000256" key="12">
    <source>
        <dbReference type="ARBA" id="ARBA00023228"/>
    </source>
</evidence>
<evidence type="ECO:0000256" key="6">
    <source>
        <dbReference type="ARBA" id="ARBA00022801"/>
    </source>
</evidence>
<dbReference type="AlphaFoldDB" id="A0A8J4QZU1"/>
<keyword evidence="10" id="KW-0505">Motor protein</keyword>
<dbReference type="GO" id="GO:0003777">
    <property type="term" value="F:microtubule motor activity"/>
    <property type="evidence" value="ECO:0007669"/>
    <property type="project" value="InterPro"/>
</dbReference>
<organism evidence="19 20">
    <name type="scientific">Castanea mollissima</name>
    <name type="common">Chinese chestnut</name>
    <dbReference type="NCBI Taxonomy" id="60419"/>
    <lineage>
        <taxon>Eukaryota</taxon>
        <taxon>Viridiplantae</taxon>
        <taxon>Streptophyta</taxon>
        <taxon>Embryophyta</taxon>
        <taxon>Tracheophyta</taxon>
        <taxon>Spermatophyta</taxon>
        <taxon>Magnoliopsida</taxon>
        <taxon>eudicotyledons</taxon>
        <taxon>Gunneridae</taxon>
        <taxon>Pentapetalae</taxon>
        <taxon>rosids</taxon>
        <taxon>fabids</taxon>
        <taxon>Fagales</taxon>
        <taxon>Fagaceae</taxon>
        <taxon>Castanea</taxon>
    </lineage>
</organism>
<dbReference type="Gene3D" id="3.20.20.80">
    <property type="entry name" value="Glycosidases"/>
    <property type="match status" value="1"/>
</dbReference>
<keyword evidence="11" id="KW-0325">Glycoprotein</keyword>
<reference evidence="19" key="1">
    <citation type="submission" date="2020-03" db="EMBL/GenBank/DDBJ databases">
        <title>Castanea mollissima Vanexum genome sequencing.</title>
        <authorList>
            <person name="Staton M."/>
        </authorList>
    </citation>
    <scope>NUCLEOTIDE SEQUENCE</scope>
    <source>
        <tissue evidence="19">Leaf</tissue>
    </source>
</reference>
<keyword evidence="7" id="KW-0810">Translation regulation</keyword>
<evidence type="ECO:0000259" key="18">
    <source>
        <dbReference type="PROSITE" id="PS50303"/>
    </source>
</evidence>
<dbReference type="InterPro" id="IPR011989">
    <property type="entry name" value="ARM-like"/>
</dbReference>